<keyword evidence="4 10" id="KW-1134">Transmembrane beta strand</keyword>
<keyword evidence="9 10" id="KW-0998">Cell outer membrane</keyword>
<keyword evidence="3 10" id="KW-0813">Transport</keyword>
<sequence length="945" mass="100883">MKLIRIAHSLFFLGLGAHLGVHLDAQAQESTPAPVLDKVTVTGSSIKRLRDEGALPVQVINRRDIERAGLATAEQLVGQLTSSGNGMDNAAAQSDVVAGDQRGNNGASFANLRGQGSRNTLVLLNGRRMASHGLNGTAVNLNTIPMSAIERVEVLKDGASAIYGTDAIGGVINFITRKDLSGLQAEAFVDLPQKSGGEIYSAKLSGGVGSLERDGYNLMFALARTENKALTGQQRDFVNTFQSHRGLSVDTRGTPVATVFARAGMDTIFSPNSAGVLRPGDAQRYNGVNVLALPGAAGCASMLNSAPYDAKLWASPASALGCAWDTGVSATLQQPIENTSAIVRGTLQLGAHQLAAEYVGARVDSSKSFSEVQLISSTSARYLYPATGASYNEVFNALVAVFPSIEANRGKPIAFRWRCMSCGPREIDTSTQSNRFFVGADGPLGGSWDYRTGLSWASSEDASVLGGGYFYRDGMIAALAAGSVNPFRKPGTPTSAEELSALEAISARGQSLYGGKFTLSQADFTASGPLFALPGGAAQMAVGLDVRRETFRFTAQAGAPGGVVIAAPFDASNTVNGIRRDVRAVFAELLMPLSKTLELNAALRSDDYTGFGRSTNPKVSLRFTPLESLLMRASYSTGFRVPTFNQALNGQTVLPYDGKDLVDPAKCPSLVVSSSNPSCAVVTPNVIDGGNRALGPEKAVVKSVGFAVAPLRDYRLSLDWWHIEREDAIRAPGLAELMQNYALFGERFVRDAAGNLTAIDRRWFNAGGARSSGLELEAQGQGQLGQGRWLLSFNGSYLLSKQSRLLNTQPYGPSELAKFNRYDDPGIRWKHNISFSYSQGDWSGSLTQRYSGGYTDAVLPGVANGSVTPPDWQAKVKPYVLHDLSLSYRGFKQLEVTAGVKNLFNQDPPFSAYYDADLGAGSSWDPRVADPRGRAFTLRLRYTLR</sequence>
<evidence type="ECO:0000256" key="9">
    <source>
        <dbReference type="ARBA" id="ARBA00023237"/>
    </source>
</evidence>
<dbReference type="Pfam" id="PF07715">
    <property type="entry name" value="Plug"/>
    <property type="match status" value="1"/>
</dbReference>
<dbReference type="InterPro" id="IPR036942">
    <property type="entry name" value="Beta-barrel_TonB_sf"/>
</dbReference>
<evidence type="ECO:0000313" key="15">
    <source>
        <dbReference type="Proteomes" id="UP001606099"/>
    </source>
</evidence>
<dbReference type="SUPFAM" id="SSF56935">
    <property type="entry name" value="Porins"/>
    <property type="match status" value="1"/>
</dbReference>
<keyword evidence="8 14" id="KW-0675">Receptor</keyword>
<dbReference type="Gene3D" id="2.40.170.20">
    <property type="entry name" value="TonB-dependent receptor, beta-barrel domain"/>
    <property type="match status" value="1"/>
</dbReference>
<organism evidence="14 15">
    <name type="scientific">Roseateles rivi</name>
    <dbReference type="NCBI Taxonomy" id="3299028"/>
    <lineage>
        <taxon>Bacteria</taxon>
        <taxon>Pseudomonadati</taxon>
        <taxon>Pseudomonadota</taxon>
        <taxon>Betaproteobacteria</taxon>
        <taxon>Burkholderiales</taxon>
        <taxon>Sphaerotilaceae</taxon>
        <taxon>Roseateles</taxon>
    </lineage>
</organism>
<comment type="similarity">
    <text evidence="2 10 11">Belongs to the TonB-dependent receptor family.</text>
</comment>
<protein>
    <submittedName>
        <fullName evidence="14">TonB-dependent receptor plug domain-containing protein</fullName>
    </submittedName>
</protein>
<evidence type="ECO:0000313" key="14">
    <source>
        <dbReference type="EMBL" id="MFG6448323.1"/>
    </source>
</evidence>
<keyword evidence="6 11" id="KW-0798">TonB box</keyword>
<gene>
    <name evidence="14" type="ORF">ACG0Z6_08695</name>
</gene>
<evidence type="ECO:0000256" key="10">
    <source>
        <dbReference type="PROSITE-ProRule" id="PRU01360"/>
    </source>
</evidence>
<dbReference type="Pfam" id="PF00593">
    <property type="entry name" value="TonB_dep_Rec_b-barrel"/>
    <property type="match status" value="1"/>
</dbReference>
<evidence type="ECO:0000256" key="4">
    <source>
        <dbReference type="ARBA" id="ARBA00022452"/>
    </source>
</evidence>
<evidence type="ECO:0000259" key="13">
    <source>
        <dbReference type="Pfam" id="PF07715"/>
    </source>
</evidence>
<name>A0ABW7FVK4_9BURK</name>
<evidence type="ECO:0000256" key="5">
    <source>
        <dbReference type="ARBA" id="ARBA00022692"/>
    </source>
</evidence>
<evidence type="ECO:0000259" key="12">
    <source>
        <dbReference type="Pfam" id="PF00593"/>
    </source>
</evidence>
<dbReference type="Gene3D" id="2.170.130.10">
    <property type="entry name" value="TonB-dependent receptor, plug domain"/>
    <property type="match status" value="1"/>
</dbReference>
<evidence type="ECO:0000256" key="7">
    <source>
        <dbReference type="ARBA" id="ARBA00023136"/>
    </source>
</evidence>
<dbReference type="Proteomes" id="UP001606099">
    <property type="component" value="Unassembled WGS sequence"/>
</dbReference>
<evidence type="ECO:0000256" key="1">
    <source>
        <dbReference type="ARBA" id="ARBA00004571"/>
    </source>
</evidence>
<proteinExistence type="inferred from homology"/>
<evidence type="ECO:0000256" key="11">
    <source>
        <dbReference type="RuleBase" id="RU003357"/>
    </source>
</evidence>
<evidence type="ECO:0000256" key="6">
    <source>
        <dbReference type="ARBA" id="ARBA00023077"/>
    </source>
</evidence>
<comment type="subcellular location">
    <subcellularLocation>
        <location evidence="1 10">Cell outer membrane</location>
        <topology evidence="1 10">Multi-pass membrane protein</topology>
    </subcellularLocation>
</comment>
<keyword evidence="5 10" id="KW-0812">Transmembrane</keyword>
<dbReference type="PROSITE" id="PS52016">
    <property type="entry name" value="TONB_DEPENDENT_REC_3"/>
    <property type="match status" value="1"/>
</dbReference>
<dbReference type="EMBL" id="JBIGHZ010000003">
    <property type="protein sequence ID" value="MFG6448323.1"/>
    <property type="molecule type" value="Genomic_DNA"/>
</dbReference>
<evidence type="ECO:0000256" key="2">
    <source>
        <dbReference type="ARBA" id="ARBA00009810"/>
    </source>
</evidence>
<keyword evidence="15" id="KW-1185">Reference proteome</keyword>
<evidence type="ECO:0000256" key="3">
    <source>
        <dbReference type="ARBA" id="ARBA00022448"/>
    </source>
</evidence>
<dbReference type="InterPro" id="IPR000531">
    <property type="entry name" value="Beta-barrel_TonB"/>
</dbReference>
<dbReference type="InterPro" id="IPR037066">
    <property type="entry name" value="Plug_dom_sf"/>
</dbReference>
<evidence type="ECO:0000256" key="8">
    <source>
        <dbReference type="ARBA" id="ARBA00023170"/>
    </source>
</evidence>
<feature type="domain" description="TonB-dependent receptor plug" evidence="13">
    <location>
        <begin position="55"/>
        <end position="171"/>
    </location>
</feature>
<dbReference type="InterPro" id="IPR039426">
    <property type="entry name" value="TonB-dep_rcpt-like"/>
</dbReference>
<comment type="caution">
    <text evidence="14">The sequence shown here is derived from an EMBL/GenBank/DDBJ whole genome shotgun (WGS) entry which is preliminary data.</text>
</comment>
<dbReference type="InterPro" id="IPR012910">
    <property type="entry name" value="Plug_dom"/>
</dbReference>
<accession>A0ABW7FVK4</accession>
<reference evidence="14 15" key="1">
    <citation type="submission" date="2024-08" db="EMBL/GenBank/DDBJ databases">
        <authorList>
            <person name="Lu H."/>
        </authorList>
    </citation>
    <scope>NUCLEOTIDE SEQUENCE [LARGE SCALE GENOMIC DNA]</scope>
    <source>
        <strain evidence="14 15">BYS180W</strain>
    </source>
</reference>
<dbReference type="PANTHER" id="PTHR47234:SF2">
    <property type="entry name" value="TONB-DEPENDENT RECEPTOR"/>
    <property type="match status" value="1"/>
</dbReference>
<keyword evidence="7 10" id="KW-0472">Membrane</keyword>
<dbReference type="PANTHER" id="PTHR47234">
    <property type="match status" value="1"/>
</dbReference>
<feature type="domain" description="TonB-dependent receptor-like beta-barrel" evidence="12">
    <location>
        <begin position="428"/>
        <end position="903"/>
    </location>
</feature>
<dbReference type="RefSeq" id="WP_394460445.1">
    <property type="nucleotide sequence ID" value="NZ_JBIGHZ010000003.1"/>
</dbReference>